<dbReference type="Gene3D" id="1.10.287.130">
    <property type="match status" value="1"/>
</dbReference>
<dbReference type="GO" id="GO:0000155">
    <property type="term" value="F:phosphorelay sensor kinase activity"/>
    <property type="evidence" value="ECO:0007669"/>
    <property type="project" value="InterPro"/>
</dbReference>
<dbReference type="CDD" id="cd00082">
    <property type="entry name" value="HisKA"/>
    <property type="match status" value="1"/>
</dbReference>
<dbReference type="PROSITE" id="PS50110">
    <property type="entry name" value="RESPONSE_REGULATORY"/>
    <property type="match status" value="1"/>
</dbReference>
<dbReference type="InterPro" id="IPR005467">
    <property type="entry name" value="His_kinase_dom"/>
</dbReference>
<dbReference type="PROSITE" id="PS50112">
    <property type="entry name" value="PAS"/>
    <property type="match status" value="2"/>
</dbReference>
<dbReference type="GO" id="GO:0005524">
    <property type="term" value="F:ATP binding"/>
    <property type="evidence" value="ECO:0007669"/>
    <property type="project" value="UniProtKB-KW"/>
</dbReference>
<dbReference type="Pfam" id="PF02518">
    <property type="entry name" value="HATPase_c"/>
    <property type="match status" value="1"/>
</dbReference>
<dbReference type="InterPro" id="IPR013656">
    <property type="entry name" value="PAS_4"/>
</dbReference>
<dbReference type="InterPro" id="IPR011006">
    <property type="entry name" value="CheY-like_superfamily"/>
</dbReference>
<dbReference type="InterPro" id="IPR000014">
    <property type="entry name" value="PAS"/>
</dbReference>
<dbReference type="NCBIfam" id="TIGR00229">
    <property type="entry name" value="sensory_box"/>
    <property type="match status" value="2"/>
</dbReference>
<dbReference type="InterPro" id="IPR000700">
    <property type="entry name" value="PAS-assoc_C"/>
</dbReference>
<comment type="catalytic activity">
    <reaction evidence="1">
        <text>ATP + protein L-histidine = ADP + protein N-phospho-L-histidine.</text>
        <dbReference type="EC" id="2.7.13.3"/>
    </reaction>
</comment>
<feature type="domain" description="PAC" evidence="13">
    <location>
        <begin position="228"/>
        <end position="278"/>
    </location>
</feature>
<dbReference type="CDD" id="cd00130">
    <property type="entry name" value="PAS"/>
    <property type="match status" value="2"/>
</dbReference>
<dbReference type="InterPro" id="IPR004358">
    <property type="entry name" value="Sig_transdc_His_kin-like_C"/>
</dbReference>
<name>A0A316F4T7_9ACTN</name>
<evidence type="ECO:0000259" key="10">
    <source>
        <dbReference type="PROSITE" id="PS50109"/>
    </source>
</evidence>
<evidence type="ECO:0000313" key="14">
    <source>
        <dbReference type="EMBL" id="PWK39878.1"/>
    </source>
</evidence>
<dbReference type="EMBL" id="QGGR01000021">
    <property type="protein sequence ID" value="PWK39878.1"/>
    <property type="molecule type" value="Genomic_DNA"/>
</dbReference>
<keyword evidence="15" id="KW-1185">Reference proteome</keyword>
<proteinExistence type="predicted"/>
<evidence type="ECO:0000313" key="15">
    <source>
        <dbReference type="Proteomes" id="UP000245697"/>
    </source>
</evidence>
<protein>
    <recommendedName>
        <fullName evidence="2">histidine kinase</fullName>
        <ecNumber evidence="2">2.7.13.3</ecNumber>
    </recommendedName>
</protein>
<dbReference type="PROSITE" id="PS50113">
    <property type="entry name" value="PAC"/>
    <property type="match status" value="1"/>
</dbReference>
<dbReference type="Proteomes" id="UP000245697">
    <property type="component" value="Unassembled WGS sequence"/>
</dbReference>
<sequence length="671" mass="72533">MATATISTLTAADGGGIRMTIHPLIDKDWDRDHQLLEALFDSADEAIAVADRDGTILLWNRATERMLGHHAAQVVGFDRSSAATDLDCRLADELFERVLSGEHLTLDAHRWRAADGRIVSYDTRVWPLRSSTGEITGVVWFRRDISDGHRTAAIIKAMVQGMSIPVLAVDEAGTIQVLNPAAERLFGYAAAELLGRPVEVLVPVALRATHEGHVRGFMRQPHPRDMGEGRSLRGLRKDGTSFPVDISLSPFTTDDGLLVTAAVADITERLRMEEHRTRWTHEMQVTRRMESLGQLAGGVAHNFNNLLGVIIGNICFLEEELTALNERDASRPLAGPLLDVQQIKNAAERAARQTQQLLAFGRRDTVQPRPVDLNDVVTAMHALLDATLGPQIRMITVRGQDLRQVMADPGELEQVLMNLAINARDAMSGDGTLRLETDNLTVDELYADSRGISTGQYVRLRVSDTGVGMTPDVAERAFEPFYTTRSLSEAQGLGLTTVYAIVTNAGGHVAIHSEPGHGTTVTVLLPALDKTQAPAATEAAPPIDPAGSTLLVVDDEAAIRDIAARMLTQAGYTVLLAEHGPAALALAAGHPTPIDLLLTDVVMPDMNGKEVAQQLQHVRPETAVVFMSGYPQPILTASGDLDTDAVVLQKPFTKNGILTAVANALTRARGQ</sequence>
<reference evidence="14 15" key="1">
    <citation type="submission" date="2018-05" db="EMBL/GenBank/DDBJ databases">
        <title>Genomic Encyclopedia of Archaeal and Bacterial Type Strains, Phase II (KMG-II): from individual species to whole genera.</title>
        <authorList>
            <person name="Goeker M."/>
        </authorList>
    </citation>
    <scope>NUCLEOTIDE SEQUENCE [LARGE SCALE GENOMIC DNA]</scope>
    <source>
        <strain evidence="14 15">DSM 45184</strain>
    </source>
</reference>
<evidence type="ECO:0000259" key="12">
    <source>
        <dbReference type="PROSITE" id="PS50112"/>
    </source>
</evidence>
<dbReference type="OrthoDB" id="9764154at2"/>
<dbReference type="Gene3D" id="3.30.450.20">
    <property type="entry name" value="PAS domain"/>
    <property type="match status" value="2"/>
</dbReference>
<feature type="domain" description="Histidine kinase" evidence="10">
    <location>
        <begin position="298"/>
        <end position="529"/>
    </location>
</feature>
<evidence type="ECO:0000256" key="2">
    <source>
        <dbReference type="ARBA" id="ARBA00012438"/>
    </source>
</evidence>
<dbReference type="InterPro" id="IPR036890">
    <property type="entry name" value="HATPase_C_sf"/>
</dbReference>
<dbReference type="AlphaFoldDB" id="A0A316F4T7"/>
<keyword evidence="7" id="KW-0067">ATP-binding</keyword>
<dbReference type="SUPFAM" id="SSF55785">
    <property type="entry name" value="PYP-like sensor domain (PAS domain)"/>
    <property type="match status" value="2"/>
</dbReference>
<dbReference type="Gene3D" id="3.40.50.2300">
    <property type="match status" value="1"/>
</dbReference>
<dbReference type="EC" id="2.7.13.3" evidence="2"/>
<dbReference type="InterPro" id="IPR001789">
    <property type="entry name" value="Sig_transdc_resp-reg_receiver"/>
</dbReference>
<evidence type="ECO:0000256" key="9">
    <source>
        <dbReference type="PROSITE-ProRule" id="PRU00169"/>
    </source>
</evidence>
<dbReference type="SMART" id="SM00091">
    <property type="entry name" value="PAS"/>
    <property type="match status" value="2"/>
</dbReference>
<evidence type="ECO:0000256" key="5">
    <source>
        <dbReference type="ARBA" id="ARBA00022741"/>
    </source>
</evidence>
<evidence type="ECO:0000256" key="3">
    <source>
        <dbReference type="ARBA" id="ARBA00022553"/>
    </source>
</evidence>
<dbReference type="Pfam" id="PF08448">
    <property type="entry name" value="PAS_4"/>
    <property type="match status" value="1"/>
</dbReference>
<dbReference type="SUPFAM" id="SSF55874">
    <property type="entry name" value="ATPase domain of HSP90 chaperone/DNA topoisomerase II/histidine kinase"/>
    <property type="match status" value="1"/>
</dbReference>
<keyword evidence="6 14" id="KW-0418">Kinase</keyword>
<dbReference type="SMART" id="SM00448">
    <property type="entry name" value="REC"/>
    <property type="match status" value="1"/>
</dbReference>
<evidence type="ECO:0000256" key="1">
    <source>
        <dbReference type="ARBA" id="ARBA00000085"/>
    </source>
</evidence>
<dbReference type="Pfam" id="PF00072">
    <property type="entry name" value="Response_reg"/>
    <property type="match status" value="1"/>
</dbReference>
<evidence type="ECO:0000256" key="8">
    <source>
        <dbReference type="ARBA" id="ARBA00023012"/>
    </source>
</evidence>
<dbReference type="RefSeq" id="WP_146246595.1">
    <property type="nucleotide sequence ID" value="NZ_QGGR01000021.1"/>
</dbReference>
<dbReference type="SMART" id="SM00086">
    <property type="entry name" value="PAC"/>
    <property type="match status" value="2"/>
</dbReference>
<dbReference type="PANTHER" id="PTHR43065">
    <property type="entry name" value="SENSOR HISTIDINE KINASE"/>
    <property type="match status" value="1"/>
</dbReference>
<organism evidence="14 15">
    <name type="scientific">Actinoplanes xinjiangensis</name>
    <dbReference type="NCBI Taxonomy" id="512350"/>
    <lineage>
        <taxon>Bacteria</taxon>
        <taxon>Bacillati</taxon>
        <taxon>Actinomycetota</taxon>
        <taxon>Actinomycetes</taxon>
        <taxon>Micromonosporales</taxon>
        <taxon>Micromonosporaceae</taxon>
        <taxon>Actinoplanes</taxon>
    </lineage>
</organism>
<evidence type="ECO:0000256" key="6">
    <source>
        <dbReference type="ARBA" id="ARBA00022777"/>
    </source>
</evidence>
<dbReference type="PROSITE" id="PS50109">
    <property type="entry name" value="HIS_KIN"/>
    <property type="match status" value="1"/>
</dbReference>
<dbReference type="InterPro" id="IPR003594">
    <property type="entry name" value="HATPase_dom"/>
</dbReference>
<feature type="modified residue" description="4-aspartylphosphate" evidence="9">
    <location>
        <position position="600"/>
    </location>
</feature>
<comment type="caution">
    <text evidence="14">The sequence shown here is derived from an EMBL/GenBank/DDBJ whole genome shotgun (WGS) entry which is preliminary data.</text>
</comment>
<keyword evidence="3 9" id="KW-0597">Phosphoprotein</keyword>
<keyword evidence="8" id="KW-0902">Two-component regulatory system</keyword>
<dbReference type="SMART" id="SM00387">
    <property type="entry name" value="HATPase_c"/>
    <property type="match status" value="1"/>
</dbReference>
<keyword evidence="4" id="KW-0808">Transferase</keyword>
<dbReference type="InterPro" id="IPR013767">
    <property type="entry name" value="PAS_fold"/>
</dbReference>
<dbReference type="SUPFAM" id="SSF52172">
    <property type="entry name" value="CheY-like"/>
    <property type="match status" value="1"/>
</dbReference>
<evidence type="ECO:0000259" key="13">
    <source>
        <dbReference type="PROSITE" id="PS50113"/>
    </source>
</evidence>
<keyword evidence="5" id="KW-0547">Nucleotide-binding</keyword>
<dbReference type="PRINTS" id="PR00344">
    <property type="entry name" value="BCTRLSENSOR"/>
</dbReference>
<evidence type="ECO:0000256" key="4">
    <source>
        <dbReference type="ARBA" id="ARBA00022679"/>
    </source>
</evidence>
<dbReference type="InterPro" id="IPR035965">
    <property type="entry name" value="PAS-like_dom_sf"/>
</dbReference>
<gene>
    <name evidence="14" type="ORF">BC793_121145</name>
</gene>
<feature type="domain" description="PAS" evidence="12">
    <location>
        <begin position="151"/>
        <end position="203"/>
    </location>
</feature>
<accession>A0A316F4T7</accession>
<dbReference type="PANTHER" id="PTHR43065:SF42">
    <property type="entry name" value="TWO-COMPONENT SENSOR PPRA"/>
    <property type="match status" value="1"/>
</dbReference>
<dbReference type="GO" id="GO:0006355">
    <property type="term" value="P:regulation of DNA-templated transcription"/>
    <property type="evidence" value="ECO:0007669"/>
    <property type="project" value="InterPro"/>
</dbReference>
<feature type="domain" description="Response regulatory" evidence="11">
    <location>
        <begin position="549"/>
        <end position="665"/>
    </location>
</feature>
<evidence type="ECO:0000259" key="11">
    <source>
        <dbReference type="PROSITE" id="PS50110"/>
    </source>
</evidence>
<dbReference type="Pfam" id="PF00989">
    <property type="entry name" value="PAS"/>
    <property type="match status" value="1"/>
</dbReference>
<evidence type="ECO:0000256" key="7">
    <source>
        <dbReference type="ARBA" id="ARBA00022840"/>
    </source>
</evidence>
<dbReference type="Gene3D" id="3.30.565.10">
    <property type="entry name" value="Histidine kinase-like ATPase, C-terminal domain"/>
    <property type="match status" value="1"/>
</dbReference>
<feature type="domain" description="PAS" evidence="12">
    <location>
        <begin position="32"/>
        <end position="76"/>
    </location>
</feature>
<dbReference type="InterPro" id="IPR003661">
    <property type="entry name" value="HisK_dim/P_dom"/>
</dbReference>
<dbReference type="InterPro" id="IPR001610">
    <property type="entry name" value="PAC"/>
</dbReference>